<feature type="compositionally biased region" description="Basic and acidic residues" evidence="1">
    <location>
        <begin position="128"/>
        <end position="137"/>
    </location>
</feature>
<evidence type="ECO:0000313" key="2">
    <source>
        <dbReference type="EMBL" id="KAJ1098931.1"/>
    </source>
</evidence>
<feature type="region of interest" description="Disordered" evidence="1">
    <location>
        <begin position="120"/>
        <end position="170"/>
    </location>
</feature>
<reference evidence="2" key="1">
    <citation type="journal article" date="2022" name="bioRxiv">
        <title>Sequencing and chromosome-scale assembly of the giantPleurodeles waltlgenome.</title>
        <authorList>
            <person name="Brown T."/>
            <person name="Elewa A."/>
            <person name="Iarovenko S."/>
            <person name="Subramanian E."/>
            <person name="Araus A.J."/>
            <person name="Petzold A."/>
            <person name="Susuki M."/>
            <person name="Suzuki K.-i.T."/>
            <person name="Hayashi T."/>
            <person name="Toyoda A."/>
            <person name="Oliveira C."/>
            <person name="Osipova E."/>
            <person name="Leigh N.D."/>
            <person name="Simon A."/>
            <person name="Yun M.H."/>
        </authorList>
    </citation>
    <scope>NUCLEOTIDE SEQUENCE</scope>
    <source>
        <strain evidence="2">20211129_DDA</strain>
        <tissue evidence="2">Liver</tissue>
    </source>
</reference>
<proteinExistence type="predicted"/>
<evidence type="ECO:0000256" key="1">
    <source>
        <dbReference type="SAM" id="MobiDB-lite"/>
    </source>
</evidence>
<feature type="compositionally biased region" description="Basic residues" evidence="1">
    <location>
        <begin position="53"/>
        <end position="71"/>
    </location>
</feature>
<keyword evidence="3" id="KW-1185">Reference proteome</keyword>
<accession>A0AAV7M555</accession>
<organism evidence="2 3">
    <name type="scientific">Pleurodeles waltl</name>
    <name type="common">Iberian ribbed newt</name>
    <dbReference type="NCBI Taxonomy" id="8319"/>
    <lineage>
        <taxon>Eukaryota</taxon>
        <taxon>Metazoa</taxon>
        <taxon>Chordata</taxon>
        <taxon>Craniata</taxon>
        <taxon>Vertebrata</taxon>
        <taxon>Euteleostomi</taxon>
        <taxon>Amphibia</taxon>
        <taxon>Batrachia</taxon>
        <taxon>Caudata</taxon>
        <taxon>Salamandroidea</taxon>
        <taxon>Salamandridae</taxon>
        <taxon>Pleurodelinae</taxon>
        <taxon>Pleurodeles</taxon>
    </lineage>
</organism>
<sequence length="170" mass="18988">MRSEALKRGKDWLRKKMEDTTPEGGPSLTEDQQAFTGLEIGDLQEDREQTPKPSKRQKSAGKPARKPSKRTRAPERDTASPVAPKTPESNSSHKSTDGEHISAIIKECLKSITPLLFKKWRPRVRSRLYREREEPRKPQQRGGIRGAGTGQRPGVPRVSHASLGHAKPGE</sequence>
<dbReference type="EMBL" id="JANPWB010000014">
    <property type="protein sequence ID" value="KAJ1098931.1"/>
    <property type="molecule type" value="Genomic_DNA"/>
</dbReference>
<dbReference type="AlphaFoldDB" id="A0AAV7M555"/>
<gene>
    <name evidence="2" type="ORF">NDU88_004038</name>
</gene>
<name>A0AAV7M555_PLEWA</name>
<feature type="compositionally biased region" description="Basic and acidic residues" evidence="1">
    <location>
        <begin position="1"/>
        <end position="19"/>
    </location>
</feature>
<evidence type="ECO:0000313" key="3">
    <source>
        <dbReference type="Proteomes" id="UP001066276"/>
    </source>
</evidence>
<comment type="caution">
    <text evidence="2">The sequence shown here is derived from an EMBL/GenBank/DDBJ whole genome shotgun (WGS) entry which is preliminary data.</text>
</comment>
<feature type="region of interest" description="Disordered" evidence="1">
    <location>
        <begin position="1"/>
        <end position="99"/>
    </location>
</feature>
<dbReference type="Proteomes" id="UP001066276">
    <property type="component" value="Chromosome 10"/>
</dbReference>
<protein>
    <submittedName>
        <fullName evidence="2">Uncharacterized protein</fullName>
    </submittedName>
</protein>